<evidence type="ECO:0000256" key="8">
    <source>
        <dbReference type="SAM" id="MobiDB-lite"/>
    </source>
</evidence>
<proteinExistence type="inferred from homology"/>
<keyword evidence="3 9" id="KW-0732">Signal</keyword>
<dbReference type="GO" id="GO:0004252">
    <property type="term" value="F:serine-type endopeptidase activity"/>
    <property type="evidence" value="ECO:0007669"/>
    <property type="project" value="UniProtKB-UniRule"/>
</dbReference>
<feature type="compositionally biased region" description="Basic and acidic residues" evidence="8">
    <location>
        <begin position="125"/>
        <end position="149"/>
    </location>
</feature>
<feature type="domain" description="C5a peptidase/Subtilisin-like protease SBT2-like Fn3-like" evidence="11">
    <location>
        <begin position="837"/>
        <end position="972"/>
    </location>
</feature>
<feature type="chain" id="PRO_5044499538" evidence="9">
    <location>
        <begin position="28"/>
        <end position="2512"/>
    </location>
</feature>
<organism evidence="12">
    <name type="scientific">Dolosigranulum savutiense</name>
    <dbReference type="NCBI Taxonomy" id="3110288"/>
    <lineage>
        <taxon>Bacteria</taxon>
        <taxon>Bacillati</taxon>
        <taxon>Bacillota</taxon>
        <taxon>Bacilli</taxon>
        <taxon>Lactobacillales</taxon>
        <taxon>Carnobacteriaceae</taxon>
        <taxon>Dolosigranulum</taxon>
    </lineage>
</organism>
<evidence type="ECO:0000259" key="11">
    <source>
        <dbReference type="Pfam" id="PF06280"/>
    </source>
</evidence>
<evidence type="ECO:0000259" key="10">
    <source>
        <dbReference type="Pfam" id="PF00082"/>
    </source>
</evidence>
<dbReference type="InterPro" id="IPR046450">
    <property type="entry name" value="PA_dom_sf"/>
</dbReference>
<keyword evidence="2 7" id="KW-0645">Protease</keyword>
<feature type="region of interest" description="Disordered" evidence="8">
    <location>
        <begin position="2203"/>
        <end position="2250"/>
    </location>
</feature>
<dbReference type="InterPro" id="IPR036852">
    <property type="entry name" value="Peptidase_S8/S53_dom_sf"/>
</dbReference>
<feature type="compositionally biased region" description="Basic and acidic residues" evidence="8">
    <location>
        <begin position="2119"/>
        <end position="2132"/>
    </location>
</feature>
<dbReference type="Gene3D" id="3.50.30.30">
    <property type="match status" value="1"/>
</dbReference>
<evidence type="ECO:0000256" key="7">
    <source>
        <dbReference type="PROSITE-ProRule" id="PRU01240"/>
    </source>
</evidence>
<feature type="domain" description="Peptidase S8/S53" evidence="10">
    <location>
        <begin position="270"/>
        <end position="759"/>
    </location>
</feature>
<dbReference type="InterPro" id="IPR050131">
    <property type="entry name" value="Peptidase_S8_subtilisin-like"/>
</dbReference>
<dbReference type="InterPro" id="IPR022398">
    <property type="entry name" value="Peptidase_S8_His-AS"/>
</dbReference>
<dbReference type="GO" id="GO:0006508">
    <property type="term" value="P:proteolysis"/>
    <property type="evidence" value="ECO:0007669"/>
    <property type="project" value="UniProtKB-KW"/>
</dbReference>
<dbReference type="InterPro" id="IPR000209">
    <property type="entry name" value="Peptidase_S8/S53_dom"/>
</dbReference>
<evidence type="ECO:0000256" key="6">
    <source>
        <dbReference type="PIRSR" id="PIRSR615500-1"/>
    </source>
</evidence>
<dbReference type="Gene3D" id="2.60.40.1710">
    <property type="entry name" value="Subtilisin-like superfamily"/>
    <property type="match status" value="1"/>
</dbReference>
<evidence type="ECO:0000256" key="1">
    <source>
        <dbReference type="ARBA" id="ARBA00011073"/>
    </source>
</evidence>
<sequence length="2512" mass="280030">MNKKSVLKSVLVAPLVLSVLYGEAVYASEDVKDPVTDTDKPHSDDKQLTDLNGMNEATVVDQSIHTSLENESNEERQSAVDEKQLAPIANDTSAATQPIPTKEEASSVEETATTTEHAITEPEEFLAKEKDANVEEVSGEKKEEPHKVEAPAPESSKTQSPKTDQTEDGRSVYIVEYNDDAGKEKIKQELGKLENTEILYDYNVLFKGNAIKTTPENMEKLKRLQVMKSVERAREVQPMMNNARKEIGVEESINYLKAIGAASIINKFDGRGTVIANIDTGVDHRHKAMRLDDDAKPHMKIKKENLKGTDKKYWVSDKIPHAFNYYTGSKVTMEKYDDGSDYHDPHGMHIAGILAGNDTDEDIKKNNGIDGIAPNAQIFSYKMYSDSGSGFAGDETMFHAFEHAIKNGVDVVSISSGFTGTGLVGEKYWEAIRALRKAGIPVVVATGNYATSSSSSSWDNTANNSLKMTDTGNVTRTAAHEDAIAVASARNTEIQFNKLKINDEDFKYTHVGAFFDKDKIVKENETTKNKFKFVYIGKGRDEDVAGLDLKGKIAVMDRIYTKDLKHAFKRAKDKGARAVMLVNTVSYYNRDNWTDLPAMGYEGDTKTDAQVMSVSGEEGLKLWNMIAPNKKTDVKKNDIKDFKGKEDQYYPIDMESFNANKPNVGDEKELTFNFSDEKAIVKNQLVPAGSTSWGPRVDLLLKPDVSAPGKNIKSTLNVINGKSTYGYMSGTSMAAPVVAAASALIKPKIQELLKTDVLKNLTGDDKIDFTTLNKIVLQNTATPMMDPTTWGEAAVHYASPRQQGAGLINVAKALKNNVLATFKNTDSKGLVNSYGSISLKEVKHKKRLFSVNLHNTSNRDLTFKVSASPVTTDGIVNKLKLDETYQDEKSKDGKKIVPEIHPTAVNNAGIEFEKDTFTIKANSSYELKGILNLGDAHGKNQFVESFINFESVEEAEDKNNPSAQPSLTMPLMGFAGDWNKEPILDKWAWEEGSRAKSMEGVDDTGKPKIPGTLNKGQGGEHDLDMFTPTGVIQNRKDGKKTSLDQDPDIFAFNNHPDLLAPSKSDSKIIHVTPLDKDGNLQEASVQKDVTPSPLVLRSALNGEISIVNNTGENGQKQNTLKVLSKEHFVRGILNSKRNDSHGIKSSGLKVWGDLKWDGLIYNPRGKEEVIKPTVDSASSEGIQGQFESIAEGQYYFKFKYRLTKDHPWQESYIPVKIDNTPPEIVSVDFSNPSAIRLLVKDTYHRAKEDYKNDMLFYRDQVLHPDKFEKVNNKVWYAGAAIVDQEGRPEKMLDVVYAGEGEGKNRLLDKDGNTVYEIRNAGDLRGKILEVVALDGASNFTKIHRIKFANKADSNGKVAYYLVDPDVDSSKYVKLGEIDESKLLEGLKKPAESAVAPDKEITSEAPTIEDTTQPTGESEITINKEVSTIRDFETSDLKKKIKLKYKEINDFVNGGTKKVIMDYNYDNNYQPISYEDGSELEYEVEDKENLKDFIGVVNPSASGSFEIMGQVTNATSDASAYISNGQLTNKIVSKYDPATQTLTFDLYGNVNDIVNGMPYAGDMTITIRDGRGNRKVLKVRMPKNKLEERTVHPYASQYGNIIELGQADLRKLPTREDATLGMNTVYEDEQQPGYYILNDKIYVRDGYALKLSSYNPGKTDMIDSNGAYSKEDIKKIIDSEPNMVDMTSKWVYGDSRLSKDGRTSYDIRFKTQQGFNILRYQVFKIKTDDQKRAIDKDGQLIDTTSADALKKLVLMGEDDKVYKGELGDVAALSEEGKVFYLDTKPVELQLDRRYFNPSHTNKLYLKKGPFYLRGRIGDKGGFNWQLRVNESIIEDYLIYGDLHIDNSRPFNVELKVANGDVMDWGIKDYKSNGFPDVVYDLDGKPFLKAGENGNPNKAAVGVHYQFFYDNKKPEINLELSKEKNGQVTLTYGEDKYLNLTIQDLRDDGKAGEIQEYQIYVNGQKIDSFDLSNQKGSFDMTVVAKDYAGNTKVEKYHFDAEKETLTKLADEAKTKTTIAFKDNSQLNFDVVAGEDFVLPDYTGVVPENKLFAGYRLNNESKLREAGETIISSLDAESYTVEAVFKDRPVVKEPEYIEPKFPDKNENDHEGNTQEQTPQPEAKPDNDKEQAPQSEEKYAGDYVFELTLDGELSTETLTFASRDKALDFVATLNRLYKAAGYQLITQDNGLPGEYKVSLSFEKVVEAQPEVTPEPAPTPEPDTSGTAENGQTPGENEDTPQPEQPSEPEETPEELPELVGANFIFTSSDGTAHHGSLGEFSSLEQAEHRIRQYANELGYTLQNFRLDNGTFLAEVDADFSQPLPEPEQSEEAPAPKAEASFEFTLENGSVHRGSLGEFTSLEQAERRIRHFANEQGYTLHGFRIGDGKFMADVTESSVHYPEVQQPEDTQPDVEVDIPTEENNQLTEVERYRLIVQERAQRELAIQALPNLTATQRQAFSQKLHAANTIDAFDDILAEATEIDKNLVHPQKAATSVWGMGKVAITSFMSGWKKKTK</sequence>
<feature type="compositionally biased region" description="Basic and acidic residues" evidence="8">
    <location>
        <begin position="2092"/>
        <end position="2109"/>
    </location>
</feature>
<feature type="compositionally biased region" description="Basic and acidic residues" evidence="8">
    <location>
        <begin position="73"/>
        <end position="84"/>
    </location>
</feature>
<dbReference type="GO" id="GO:0016020">
    <property type="term" value="C:membrane"/>
    <property type="evidence" value="ECO:0007669"/>
    <property type="project" value="InterPro"/>
</dbReference>
<name>A0AB74U096_9LACT</name>
<gene>
    <name evidence="12" type="ORF">VUQ09_04015</name>
</gene>
<dbReference type="PROSITE" id="PS51892">
    <property type="entry name" value="SUBTILASE"/>
    <property type="match status" value="1"/>
</dbReference>
<dbReference type="Pfam" id="PF00082">
    <property type="entry name" value="Peptidase_S8"/>
    <property type="match status" value="1"/>
</dbReference>
<protein>
    <submittedName>
        <fullName evidence="12">S8 family serine peptidase</fullName>
    </submittedName>
</protein>
<feature type="region of interest" description="Disordered" evidence="8">
    <location>
        <begin position="67"/>
        <end position="170"/>
    </location>
</feature>
<dbReference type="PANTHER" id="PTHR43806">
    <property type="entry name" value="PEPTIDASE S8"/>
    <property type="match status" value="1"/>
</dbReference>
<feature type="active site" description="Charge relay system" evidence="6 7">
    <location>
        <position position="279"/>
    </location>
</feature>
<dbReference type="SUPFAM" id="SSF52743">
    <property type="entry name" value="Subtilisin-like"/>
    <property type="match status" value="1"/>
</dbReference>
<dbReference type="Gene3D" id="1.20.5.420">
    <property type="entry name" value="Immunoglobulin FC, subunit C"/>
    <property type="match status" value="1"/>
</dbReference>
<evidence type="ECO:0000256" key="4">
    <source>
        <dbReference type="ARBA" id="ARBA00022801"/>
    </source>
</evidence>
<feature type="region of interest" description="Disordered" evidence="8">
    <location>
        <begin position="2092"/>
        <end position="2132"/>
    </location>
</feature>
<evidence type="ECO:0000313" key="12">
    <source>
        <dbReference type="EMBL" id="XBC48565.1"/>
    </source>
</evidence>
<feature type="compositionally biased region" description="Polar residues" evidence="8">
    <location>
        <begin position="2219"/>
        <end position="2230"/>
    </location>
</feature>
<feature type="compositionally biased region" description="Acidic residues" evidence="8">
    <location>
        <begin position="2231"/>
        <end position="2250"/>
    </location>
</feature>
<feature type="signal peptide" evidence="9">
    <location>
        <begin position="1"/>
        <end position="27"/>
    </location>
</feature>
<dbReference type="InterPro" id="IPR023828">
    <property type="entry name" value="Peptidase_S8_Ser-AS"/>
</dbReference>
<keyword evidence="5 7" id="KW-0720">Serine protease</keyword>
<dbReference type="EMBL" id="CP142434">
    <property type="protein sequence ID" value="XBC48565.1"/>
    <property type="molecule type" value="Genomic_DNA"/>
</dbReference>
<dbReference type="PROSITE" id="PS00137">
    <property type="entry name" value="SUBTILASE_HIS"/>
    <property type="match status" value="1"/>
</dbReference>
<feature type="compositionally biased region" description="Basic and acidic residues" evidence="8">
    <location>
        <begin position="995"/>
        <end position="1006"/>
    </location>
</feature>
<dbReference type="Gene3D" id="3.40.50.200">
    <property type="entry name" value="Peptidase S8/S53 domain"/>
    <property type="match status" value="1"/>
</dbReference>
<feature type="active site" description="Charge relay system" evidence="6 7">
    <location>
        <position position="346"/>
    </location>
</feature>
<dbReference type="InterPro" id="IPR010435">
    <property type="entry name" value="C5a/SBT2-like_Fn3"/>
</dbReference>
<evidence type="ECO:0000256" key="5">
    <source>
        <dbReference type="ARBA" id="ARBA00022825"/>
    </source>
</evidence>
<feature type="region of interest" description="Disordered" evidence="8">
    <location>
        <begin position="995"/>
        <end position="1023"/>
    </location>
</feature>
<evidence type="ECO:0000256" key="2">
    <source>
        <dbReference type="ARBA" id="ARBA00022670"/>
    </source>
</evidence>
<reference evidence="12" key="1">
    <citation type="submission" date="2023-12" db="EMBL/GenBank/DDBJ databases">
        <title>Dolosigranulum savutii sp. nov. isolated from human upper respiratory samples collected in Botswana.</title>
        <authorList>
            <person name="Kelly M.S."/>
        </authorList>
    </citation>
    <scope>NUCLEOTIDE SEQUENCE</scope>
    <source>
        <strain evidence="12">MSK312</strain>
    </source>
</reference>
<dbReference type="PROSITE" id="PS00138">
    <property type="entry name" value="SUBTILASE_SER"/>
    <property type="match status" value="1"/>
</dbReference>
<comment type="similarity">
    <text evidence="1 7">Belongs to the peptidase S8 family.</text>
</comment>
<dbReference type="InterPro" id="IPR015500">
    <property type="entry name" value="Peptidase_S8_subtilisin-rel"/>
</dbReference>
<feature type="active site" description="Charge relay system" evidence="6 7">
    <location>
        <position position="732"/>
    </location>
</feature>
<dbReference type="Pfam" id="PF06280">
    <property type="entry name" value="fn3_5"/>
    <property type="match status" value="1"/>
</dbReference>
<keyword evidence="4 7" id="KW-0378">Hydrolase</keyword>
<feature type="region of interest" description="Disordered" evidence="8">
    <location>
        <begin position="32"/>
        <end position="54"/>
    </location>
</feature>
<dbReference type="PRINTS" id="PR00723">
    <property type="entry name" value="SUBTILISIN"/>
</dbReference>
<dbReference type="PANTHER" id="PTHR43806:SF11">
    <property type="entry name" value="CEREVISIN-RELATED"/>
    <property type="match status" value="1"/>
</dbReference>
<feature type="compositionally biased region" description="Low complexity" evidence="8">
    <location>
        <begin position="108"/>
        <end position="117"/>
    </location>
</feature>
<dbReference type="RefSeq" id="WP_347298534.1">
    <property type="nucleotide sequence ID" value="NZ_CP142434.1"/>
</dbReference>
<feature type="compositionally biased region" description="Polar residues" evidence="8">
    <location>
        <begin position="90"/>
        <end position="99"/>
    </location>
</feature>
<feature type="compositionally biased region" description="Basic and acidic residues" evidence="8">
    <location>
        <begin position="32"/>
        <end position="48"/>
    </location>
</feature>
<dbReference type="SUPFAM" id="SSF52025">
    <property type="entry name" value="PA domain"/>
    <property type="match status" value="1"/>
</dbReference>
<evidence type="ECO:0000256" key="3">
    <source>
        <dbReference type="ARBA" id="ARBA00022729"/>
    </source>
</evidence>
<evidence type="ECO:0000256" key="9">
    <source>
        <dbReference type="SAM" id="SignalP"/>
    </source>
</evidence>
<accession>A0AB74U096</accession>